<dbReference type="Proteomes" id="UP000299102">
    <property type="component" value="Unassembled WGS sequence"/>
</dbReference>
<keyword evidence="2" id="KW-0808">Transferase</keyword>
<gene>
    <name evidence="2" type="primary">RTase</name>
    <name evidence="2" type="ORF">EVAR_72718_1</name>
</gene>
<dbReference type="AlphaFoldDB" id="A0A4C1SGM1"/>
<evidence type="ECO:0000259" key="1">
    <source>
        <dbReference type="Pfam" id="PF00078"/>
    </source>
</evidence>
<dbReference type="InterPro" id="IPR000477">
    <property type="entry name" value="RT_dom"/>
</dbReference>
<reference evidence="2 3" key="1">
    <citation type="journal article" date="2019" name="Commun. Biol.">
        <title>The bagworm genome reveals a unique fibroin gene that provides high tensile strength.</title>
        <authorList>
            <person name="Kono N."/>
            <person name="Nakamura H."/>
            <person name="Ohtoshi R."/>
            <person name="Tomita M."/>
            <person name="Numata K."/>
            <person name="Arakawa K."/>
        </authorList>
    </citation>
    <scope>NUCLEOTIDE SEQUENCE [LARGE SCALE GENOMIC DNA]</scope>
</reference>
<comment type="caution">
    <text evidence="2">The sequence shown here is derived from an EMBL/GenBank/DDBJ whole genome shotgun (WGS) entry which is preliminary data.</text>
</comment>
<sequence length="488" mass="55121">MADRLYKLIFLEVGIVSQCYQTHNLKRIYTTFLANIEWNCVESNTNGRILADLRDTLEFDVIAPLTPIHFPDKDGDRPDILDIALMKNVNLKLGCIDSLQRLSSDHRPLLMRLGLTSDNRPRDKKITTNWKKVSIALEEIDTPALNKIPNESTNDIDNAIGTLTSHITKVVKNCSRKIPVNSDHPKLPASVRKLMRAKNAALRRVSDFSNPANRSYARALQRKVRERVREVHNNNWSALMEGITPTHKAYWQVAKALKSDGYEPVPALKNPDNTLAFEDREKAECLANSIERQCSHTSPTHDPLHTSRIEEEVRQKVSLDPKDDLDPVTLDEVKGLVKNLKTRKVSGLDGISNKAIKCFSSPLLALLVAIFNACLKNCYFPEVWKDAVIIGIPKPGKPRDLPTSYRPISLLSSLGKLYEKILKSRLSDHLFKKGLIIDEQFGFRPHHSCPQQALRLVEYISEGFKRKHKTVAVFFDVAKALIGFGTQA</sequence>
<keyword evidence="3" id="KW-1185">Reference proteome</keyword>
<dbReference type="PANTHER" id="PTHR19446">
    <property type="entry name" value="REVERSE TRANSCRIPTASES"/>
    <property type="match status" value="1"/>
</dbReference>
<dbReference type="STRING" id="151549.A0A4C1SGM1"/>
<evidence type="ECO:0000313" key="2">
    <source>
        <dbReference type="EMBL" id="GBP01299.1"/>
    </source>
</evidence>
<dbReference type="InterPro" id="IPR036691">
    <property type="entry name" value="Endo/exonu/phosph_ase_sf"/>
</dbReference>
<dbReference type="OrthoDB" id="7487383at2759"/>
<organism evidence="2 3">
    <name type="scientific">Eumeta variegata</name>
    <name type="common">Bagworm moth</name>
    <name type="synonym">Eumeta japonica</name>
    <dbReference type="NCBI Taxonomy" id="151549"/>
    <lineage>
        <taxon>Eukaryota</taxon>
        <taxon>Metazoa</taxon>
        <taxon>Ecdysozoa</taxon>
        <taxon>Arthropoda</taxon>
        <taxon>Hexapoda</taxon>
        <taxon>Insecta</taxon>
        <taxon>Pterygota</taxon>
        <taxon>Neoptera</taxon>
        <taxon>Endopterygota</taxon>
        <taxon>Lepidoptera</taxon>
        <taxon>Glossata</taxon>
        <taxon>Ditrysia</taxon>
        <taxon>Tineoidea</taxon>
        <taxon>Psychidae</taxon>
        <taxon>Oiketicinae</taxon>
        <taxon>Eumeta</taxon>
    </lineage>
</organism>
<feature type="domain" description="Reverse transcriptase" evidence="1">
    <location>
        <begin position="392"/>
        <end position="480"/>
    </location>
</feature>
<dbReference type="CDD" id="cd01650">
    <property type="entry name" value="RT_nLTR_like"/>
    <property type="match status" value="1"/>
</dbReference>
<accession>A0A4C1SGM1</accession>
<dbReference type="Pfam" id="PF00078">
    <property type="entry name" value="RVT_1"/>
    <property type="match status" value="1"/>
</dbReference>
<keyword evidence="2" id="KW-0695">RNA-directed DNA polymerase</keyword>
<proteinExistence type="predicted"/>
<keyword evidence="2" id="KW-0548">Nucleotidyltransferase</keyword>
<dbReference type="EMBL" id="BGZK01003438">
    <property type="protein sequence ID" value="GBP01299.1"/>
    <property type="molecule type" value="Genomic_DNA"/>
</dbReference>
<dbReference type="SUPFAM" id="SSF56219">
    <property type="entry name" value="DNase I-like"/>
    <property type="match status" value="1"/>
</dbReference>
<protein>
    <submittedName>
        <fullName evidence="2">Probable RNA-directed DNA polymerase from transposon BS</fullName>
    </submittedName>
</protein>
<dbReference type="GO" id="GO:0003964">
    <property type="term" value="F:RNA-directed DNA polymerase activity"/>
    <property type="evidence" value="ECO:0007669"/>
    <property type="project" value="UniProtKB-KW"/>
</dbReference>
<name>A0A4C1SGM1_EUMVA</name>
<evidence type="ECO:0000313" key="3">
    <source>
        <dbReference type="Proteomes" id="UP000299102"/>
    </source>
</evidence>